<dbReference type="PANTHER" id="PTHR40070">
    <property type="entry name" value="UPF0478 PROTEIN YTXG"/>
    <property type="match status" value="1"/>
</dbReference>
<feature type="transmembrane region" description="Helical" evidence="1">
    <location>
        <begin position="6"/>
        <end position="27"/>
    </location>
</feature>
<reference evidence="2 3" key="1">
    <citation type="submission" date="2018-11" db="EMBL/GenBank/DDBJ databases">
        <authorList>
            <person name="Criscuolo A."/>
        </authorList>
    </citation>
    <scope>NUCLEOTIDE SEQUENCE [LARGE SCALE GENOMIC DNA]</scope>
    <source>
        <strain evidence="2">ATB-66</strain>
    </source>
</reference>
<keyword evidence="1" id="KW-0472">Membrane</keyword>
<organism evidence="2 3">
    <name type="scientific">Filibacter tadaridae</name>
    <dbReference type="NCBI Taxonomy" id="2483811"/>
    <lineage>
        <taxon>Bacteria</taxon>
        <taxon>Bacillati</taxon>
        <taxon>Bacillota</taxon>
        <taxon>Bacilli</taxon>
        <taxon>Bacillales</taxon>
        <taxon>Caryophanaceae</taxon>
        <taxon>Filibacter</taxon>
    </lineage>
</organism>
<dbReference type="Proteomes" id="UP000270468">
    <property type="component" value="Unassembled WGS sequence"/>
</dbReference>
<proteinExistence type="predicted"/>
<dbReference type="RefSeq" id="WP_160117600.1">
    <property type="nucleotide sequence ID" value="NZ_CBCRXF010000001.1"/>
</dbReference>
<gene>
    <name evidence="2" type="ORF">FILTAD_01968</name>
</gene>
<dbReference type="PANTHER" id="PTHR40070:SF1">
    <property type="entry name" value="UPF0478 PROTEIN YTXG"/>
    <property type="match status" value="1"/>
</dbReference>
<dbReference type="Pfam" id="PF06103">
    <property type="entry name" value="DUF948"/>
    <property type="match status" value="1"/>
</dbReference>
<evidence type="ECO:0000313" key="3">
    <source>
        <dbReference type="Proteomes" id="UP000270468"/>
    </source>
</evidence>
<evidence type="ECO:0000256" key="1">
    <source>
        <dbReference type="SAM" id="Phobius"/>
    </source>
</evidence>
<evidence type="ECO:0000313" key="2">
    <source>
        <dbReference type="EMBL" id="VDC29057.1"/>
    </source>
</evidence>
<keyword evidence="1" id="KW-1133">Transmembrane helix</keyword>
<sequence length="139" mass="15381">MTFVHIGIFITAVSFALVSIFLAKILLRVSGVIQSVGQTVSGVESKLDKTIEALENSLVETNATALDVEVKLQALDSVFHTIKHVGDTSSLLSEELETTTEKYNKDASLPRIRPFVRIIQLTEFTLGLLRPWKRGKRAL</sequence>
<dbReference type="OrthoDB" id="2440576at2"/>
<dbReference type="EMBL" id="UXAV01000042">
    <property type="protein sequence ID" value="VDC29057.1"/>
    <property type="molecule type" value="Genomic_DNA"/>
</dbReference>
<accession>A0A3P5X3J2</accession>
<evidence type="ECO:0008006" key="4">
    <source>
        <dbReference type="Google" id="ProtNLM"/>
    </source>
</evidence>
<keyword evidence="3" id="KW-1185">Reference proteome</keyword>
<name>A0A3P5X3J2_9BACL</name>
<keyword evidence="1" id="KW-0812">Transmembrane</keyword>
<dbReference type="AlphaFoldDB" id="A0A3P5X3J2"/>
<protein>
    <recommendedName>
        <fullName evidence="4">DUF948 domain-containing protein</fullName>
    </recommendedName>
</protein>
<dbReference type="InterPro" id="IPR009293">
    <property type="entry name" value="UPF0478"/>
</dbReference>